<comment type="caution">
    <text evidence="1">The sequence shown here is derived from an EMBL/GenBank/DDBJ whole genome shotgun (WGS) entry which is preliminary data.</text>
</comment>
<dbReference type="EMBL" id="JABFAF010279026">
    <property type="protein sequence ID" value="MBA0881279.1"/>
    <property type="molecule type" value="Genomic_DNA"/>
</dbReference>
<keyword evidence="2" id="KW-1185">Reference proteome</keyword>
<feature type="non-terminal residue" evidence="1">
    <location>
        <position position="103"/>
    </location>
</feature>
<evidence type="ECO:0000313" key="1">
    <source>
        <dbReference type="EMBL" id="MBA0881279.1"/>
    </source>
</evidence>
<sequence>MIFQRKNRWRCFKIFKKRISNKELLGCFQMRSYINTQRMKRLVVGPMMTPEYIGWWGRSINDNVPGPSQGDSQQTGKRLRVIPFELEIIRQYFERRNSELEKK</sequence>
<dbReference type="PANTHER" id="PTHR48200:SF1">
    <property type="entry name" value="AMINOTRANSFERASE-LIKE PLANT MOBILE DOMAIN-CONTAINING PROTEIN"/>
    <property type="match status" value="1"/>
</dbReference>
<gene>
    <name evidence="1" type="ORF">Goshw_012119</name>
</gene>
<accession>A0A7J9NFD4</accession>
<protein>
    <submittedName>
        <fullName evidence="1">Uncharacterized protein</fullName>
    </submittedName>
</protein>
<dbReference type="Proteomes" id="UP000593576">
    <property type="component" value="Unassembled WGS sequence"/>
</dbReference>
<dbReference type="PANTHER" id="PTHR48200">
    <property type="entry name" value="PROTEIN, PUTATIVE-RELATED"/>
    <property type="match status" value="1"/>
</dbReference>
<name>A0A7J9NFD4_GOSSC</name>
<proteinExistence type="predicted"/>
<dbReference type="AlphaFoldDB" id="A0A7J9NFD4"/>
<reference evidence="1 2" key="1">
    <citation type="journal article" date="2019" name="Genome Biol. Evol.">
        <title>Insights into the evolution of the New World diploid cottons (Gossypium, subgenus Houzingenia) based on genome sequencing.</title>
        <authorList>
            <person name="Grover C.E."/>
            <person name="Arick M.A. 2nd"/>
            <person name="Thrash A."/>
            <person name="Conover J.L."/>
            <person name="Sanders W.S."/>
            <person name="Peterson D.G."/>
            <person name="Frelichowski J.E."/>
            <person name="Scheffler J.A."/>
            <person name="Scheffler B.E."/>
            <person name="Wendel J.F."/>
        </authorList>
    </citation>
    <scope>NUCLEOTIDE SEQUENCE [LARGE SCALE GENOMIC DNA]</scope>
    <source>
        <strain evidence="1">1</strain>
        <tissue evidence="1">Leaf</tissue>
    </source>
</reference>
<evidence type="ECO:0000313" key="2">
    <source>
        <dbReference type="Proteomes" id="UP000593576"/>
    </source>
</evidence>
<organism evidence="1 2">
    <name type="scientific">Gossypium schwendimanii</name>
    <name type="common">Cotton</name>
    <dbReference type="NCBI Taxonomy" id="34291"/>
    <lineage>
        <taxon>Eukaryota</taxon>
        <taxon>Viridiplantae</taxon>
        <taxon>Streptophyta</taxon>
        <taxon>Embryophyta</taxon>
        <taxon>Tracheophyta</taxon>
        <taxon>Spermatophyta</taxon>
        <taxon>Magnoliopsida</taxon>
        <taxon>eudicotyledons</taxon>
        <taxon>Gunneridae</taxon>
        <taxon>Pentapetalae</taxon>
        <taxon>rosids</taxon>
        <taxon>malvids</taxon>
        <taxon>Malvales</taxon>
        <taxon>Malvaceae</taxon>
        <taxon>Malvoideae</taxon>
        <taxon>Gossypium</taxon>
    </lineage>
</organism>